<evidence type="ECO:0000313" key="1">
    <source>
        <dbReference type="EMBL" id="KAA6372638.1"/>
    </source>
</evidence>
<accession>A0A5J4UQE7</accession>
<dbReference type="AlphaFoldDB" id="A0A5J4UQE7"/>
<name>A0A5J4UQE7_9EUKA</name>
<evidence type="ECO:0000313" key="2">
    <source>
        <dbReference type="Proteomes" id="UP000324800"/>
    </source>
</evidence>
<proteinExistence type="predicted"/>
<gene>
    <name evidence="1" type="ORF">EZS28_031835</name>
</gene>
<comment type="caution">
    <text evidence="1">The sequence shown here is derived from an EMBL/GenBank/DDBJ whole genome shotgun (WGS) entry which is preliminary data.</text>
</comment>
<protein>
    <submittedName>
        <fullName evidence="1">Uncharacterized protein</fullName>
    </submittedName>
</protein>
<reference evidence="1 2" key="1">
    <citation type="submission" date="2019-03" db="EMBL/GenBank/DDBJ databases">
        <title>Single cell metagenomics reveals metabolic interactions within the superorganism composed of flagellate Streblomastix strix and complex community of Bacteroidetes bacteria on its surface.</title>
        <authorList>
            <person name="Treitli S.C."/>
            <person name="Kolisko M."/>
            <person name="Husnik F."/>
            <person name="Keeling P."/>
            <person name="Hampl V."/>
        </authorList>
    </citation>
    <scope>NUCLEOTIDE SEQUENCE [LARGE SCALE GENOMIC DNA]</scope>
    <source>
        <strain evidence="1">ST1C</strain>
    </source>
</reference>
<dbReference type="Proteomes" id="UP000324800">
    <property type="component" value="Unassembled WGS sequence"/>
</dbReference>
<organism evidence="1 2">
    <name type="scientific">Streblomastix strix</name>
    <dbReference type="NCBI Taxonomy" id="222440"/>
    <lineage>
        <taxon>Eukaryota</taxon>
        <taxon>Metamonada</taxon>
        <taxon>Preaxostyla</taxon>
        <taxon>Oxymonadida</taxon>
        <taxon>Streblomastigidae</taxon>
        <taxon>Streblomastix</taxon>
    </lineage>
</organism>
<dbReference type="EMBL" id="SNRW01013427">
    <property type="protein sequence ID" value="KAA6372638.1"/>
    <property type="molecule type" value="Genomic_DNA"/>
</dbReference>
<sequence>MAKIVGVQRQPAFDLDKIIPSDAWRRSAETNRWRYENLQFIQKPADMQPDEVLHICTECARAVSFAKCALIAEIHHLIPEEPPSRDLIDAYLMCLTAGARLRLIRLTQSAQEYNRNQALKNYRNPTEFPLITRTPRNTEGAIIQETGDIGSQTTIIDLRVKGDTLS</sequence>